<evidence type="ECO:0000313" key="1">
    <source>
        <dbReference type="EMBL" id="MBB1255452.1"/>
    </source>
</evidence>
<organism evidence="1 2">
    <name type="scientific">Streptomyces alkaliterrae</name>
    <dbReference type="NCBI Taxonomy" id="2213162"/>
    <lineage>
        <taxon>Bacteria</taxon>
        <taxon>Bacillati</taxon>
        <taxon>Actinomycetota</taxon>
        <taxon>Actinomycetes</taxon>
        <taxon>Kitasatosporales</taxon>
        <taxon>Streptomycetaceae</taxon>
        <taxon>Streptomyces</taxon>
    </lineage>
</organism>
<dbReference type="RefSeq" id="WP_181354980.1">
    <property type="nucleotide sequence ID" value="NZ_JABJWZ010000205.1"/>
</dbReference>
<accession>A0A7W3WN53</accession>
<sequence length="327" mass="36385">MTPNLATGPYGNAEEIARNSASFFTGFGLSEELAASHAVHPMVDHILCERWAGGSTSAVPVDYLTPVESGRVDAWLSRDHPADKALEGKLGALAAGERYHTLPDDEKNRSVLVALLERANARLEEAVPELWEETRPFVSRVFLAGGGKILGGSWDHVAGAMLVGEQLRDDREAAAESLLHEAVHAKTYRIVRGFRKVFIESTPEFIDIPWWRTEESSRLWGTERAFAAYTVYAHLGYYYGQVMRTSADPERDGTLRSLQQTSFRARYLGNLLLQLDDHWLDPERRDVVRWLLPAIPAPPLLNSEGEQALRLDIRSFPGAAEALRPVG</sequence>
<proteinExistence type="predicted"/>
<dbReference type="Proteomes" id="UP000525686">
    <property type="component" value="Unassembled WGS sequence"/>
</dbReference>
<gene>
    <name evidence="1" type="ORF">H3146_19135</name>
</gene>
<reference evidence="2" key="1">
    <citation type="submission" date="2020-05" db="EMBL/GenBank/DDBJ databases">
        <title>Classification of alakaliphilic streptomycetes isolated from an alkaline soil next to Lonar Crater, India and a proposal for the recognition of Streptomyces alkaliterrae sp. nov.</title>
        <authorList>
            <person name="Golinska P."/>
        </authorList>
    </citation>
    <scope>NUCLEOTIDE SEQUENCE [LARGE SCALE GENOMIC DNA]</scope>
    <source>
        <strain evidence="2">OF3</strain>
    </source>
</reference>
<comment type="caution">
    <text evidence="1">The sequence shown here is derived from an EMBL/GenBank/DDBJ whole genome shotgun (WGS) entry which is preliminary data.</text>
</comment>
<evidence type="ECO:0000313" key="2">
    <source>
        <dbReference type="Proteomes" id="UP000525686"/>
    </source>
</evidence>
<protein>
    <recommendedName>
        <fullName evidence="3">HEXXH motif domain-containing protein</fullName>
    </recommendedName>
</protein>
<evidence type="ECO:0008006" key="3">
    <source>
        <dbReference type="Google" id="ProtNLM"/>
    </source>
</evidence>
<dbReference type="EMBL" id="JABJWZ010000205">
    <property type="protein sequence ID" value="MBB1255452.1"/>
    <property type="molecule type" value="Genomic_DNA"/>
</dbReference>
<name>A0A7W3WN53_9ACTN</name>
<dbReference type="AlphaFoldDB" id="A0A7W3WN53"/>